<reference evidence="4 5" key="1">
    <citation type="journal article" date="2023" name="Sci. Data">
        <title>Genome assembly of the Korean intertidal mud-creeper Batillaria attramentaria.</title>
        <authorList>
            <person name="Patra A.K."/>
            <person name="Ho P.T."/>
            <person name="Jun S."/>
            <person name="Lee S.J."/>
            <person name="Kim Y."/>
            <person name="Won Y.J."/>
        </authorList>
    </citation>
    <scope>NUCLEOTIDE SEQUENCE [LARGE SCALE GENOMIC DNA]</scope>
    <source>
        <strain evidence="4">Wonlab-2016</strain>
    </source>
</reference>
<dbReference type="PANTHER" id="PTHR10655:SF68">
    <property type="entry name" value="PALMITOYL-PROTEIN HYDROLASE"/>
    <property type="match status" value="1"/>
</dbReference>
<protein>
    <recommendedName>
        <fullName evidence="2">palmitoyl-protein hydrolase</fullName>
        <ecNumber evidence="2">3.1.2.22</ecNumber>
    </recommendedName>
</protein>
<dbReference type="Pfam" id="PF02230">
    <property type="entry name" value="Abhydrolase_2"/>
    <property type="match status" value="1"/>
</dbReference>
<dbReference type="EMBL" id="JACVVK020000027">
    <property type="protein sequence ID" value="KAK7502118.1"/>
    <property type="molecule type" value="Genomic_DNA"/>
</dbReference>
<dbReference type="Gene3D" id="3.40.50.1820">
    <property type="entry name" value="alpha/beta hydrolase"/>
    <property type="match status" value="1"/>
</dbReference>
<accession>A0ABD0LRL2</accession>
<dbReference type="EC" id="3.1.2.22" evidence="2"/>
<comment type="similarity">
    <text evidence="1">Belongs to the AB hydrolase superfamily. AB hydrolase 2 family.</text>
</comment>
<evidence type="ECO:0000256" key="1">
    <source>
        <dbReference type="ARBA" id="ARBA00006499"/>
    </source>
</evidence>
<dbReference type="PANTHER" id="PTHR10655">
    <property type="entry name" value="LYSOPHOSPHOLIPASE-RELATED"/>
    <property type="match status" value="1"/>
</dbReference>
<dbReference type="SUPFAM" id="SSF53474">
    <property type="entry name" value="alpha/beta-Hydrolases"/>
    <property type="match status" value="1"/>
</dbReference>
<evidence type="ECO:0000313" key="4">
    <source>
        <dbReference type="EMBL" id="KAK7502118.1"/>
    </source>
</evidence>
<proteinExistence type="inferred from homology"/>
<dbReference type="InterPro" id="IPR050565">
    <property type="entry name" value="LYPA1-2/EST-like"/>
</dbReference>
<evidence type="ECO:0000256" key="2">
    <source>
        <dbReference type="ARBA" id="ARBA00012423"/>
    </source>
</evidence>
<dbReference type="InterPro" id="IPR003140">
    <property type="entry name" value="PLipase/COase/thioEstase"/>
</dbReference>
<dbReference type="InterPro" id="IPR029058">
    <property type="entry name" value="AB_hydrolase_fold"/>
</dbReference>
<feature type="domain" description="Phospholipase/carboxylesterase/thioesterase" evidence="3">
    <location>
        <begin position="3"/>
        <end position="181"/>
    </location>
</feature>
<name>A0ABD0LRL2_9CAEN</name>
<dbReference type="Proteomes" id="UP001519460">
    <property type="component" value="Unassembled WGS sequence"/>
</dbReference>
<evidence type="ECO:0000313" key="5">
    <source>
        <dbReference type="Proteomes" id="UP001519460"/>
    </source>
</evidence>
<comment type="caution">
    <text evidence="4">The sequence shown here is derived from an EMBL/GenBank/DDBJ whole genome shotgun (WGS) entry which is preliminary data.</text>
</comment>
<dbReference type="AlphaFoldDB" id="A0ABD0LRL2"/>
<sequence length="184" mass="20426">MLKFQHIKCVCPHAPIKPVTLNAGMKMPSWFDIHGLDSNSPQDTAGIKEASHTLQTLVEKEVSSGIPRNRIFIGGFSQGGAVALYTAFAVNKPIGGVVALSTWLPLHKVIMKEGEPKYNKDVPVLQCHGTHDPLVHFHWGQETCGFLRSFNPNVEFKSYEGMMHSSCPEEMQDVKEFLEKHLGS</sequence>
<keyword evidence="5" id="KW-1185">Reference proteome</keyword>
<dbReference type="GO" id="GO:0008474">
    <property type="term" value="F:palmitoyl-(protein) hydrolase activity"/>
    <property type="evidence" value="ECO:0007669"/>
    <property type="project" value="UniProtKB-EC"/>
</dbReference>
<gene>
    <name evidence="4" type="ORF">BaRGS_00006482</name>
</gene>
<evidence type="ECO:0000259" key="3">
    <source>
        <dbReference type="Pfam" id="PF02230"/>
    </source>
</evidence>
<organism evidence="4 5">
    <name type="scientific">Batillaria attramentaria</name>
    <dbReference type="NCBI Taxonomy" id="370345"/>
    <lineage>
        <taxon>Eukaryota</taxon>
        <taxon>Metazoa</taxon>
        <taxon>Spiralia</taxon>
        <taxon>Lophotrochozoa</taxon>
        <taxon>Mollusca</taxon>
        <taxon>Gastropoda</taxon>
        <taxon>Caenogastropoda</taxon>
        <taxon>Sorbeoconcha</taxon>
        <taxon>Cerithioidea</taxon>
        <taxon>Batillariidae</taxon>
        <taxon>Batillaria</taxon>
    </lineage>
</organism>